<keyword evidence="2" id="KW-1185">Reference proteome</keyword>
<evidence type="ECO:0000313" key="2">
    <source>
        <dbReference type="Proteomes" id="UP000199473"/>
    </source>
</evidence>
<dbReference type="AlphaFoldDB" id="A0A1I3YD69"/>
<dbReference type="OrthoDB" id="275124at2"/>
<organism evidence="1 2">
    <name type="scientific">Falsiroseomonas stagni DSM 19981</name>
    <dbReference type="NCBI Taxonomy" id="1123062"/>
    <lineage>
        <taxon>Bacteria</taxon>
        <taxon>Pseudomonadati</taxon>
        <taxon>Pseudomonadota</taxon>
        <taxon>Alphaproteobacteria</taxon>
        <taxon>Acetobacterales</taxon>
        <taxon>Roseomonadaceae</taxon>
        <taxon>Falsiroseomonas</taxon>
    </lineage>
</organism>
<proteinExistence type="predicted"/>
<accession>A0A1I3YD69</accession>
<dbReference type="EMBL" id="FOSQ01000001">
    <property type="protein sequence ID" value="SFK29126.1"/>
    <property type="molecule type" value="Genomic_DNA"/>
</dbReference>
<dbReference type="NCBIfam" id="TIGR04474">
    <property type="entry name" value="tcm_partner"/>
    <property type="match status" value="1"/>
</dbReference>
<dbReference type="RefSeq" id="WP_092956606.1">
    <property type="nucleotide sequence ID" value="NZ_FOSQ01000001.1"/>
</dbReference>
<dbReference type="STRING" id="1123062.SAMN02745775_1011136"/>
<sequence>MANPPENYKGREQAYIKHYLLRNYFSRLIHKVAGAFQEFTYVDGFSGPWQSSSDTFSDTSFGIALEEMRKAKQAWANHGHHIRMRALLVEKNAQAFAKLTEVPERYPDIEITPLRGDFVTLVPALMNSLSFSTFTFLFIDPKGWGINTSEIVPLLRRPNTEILFNFMFDFINRAISMNDSNIVSKVNNLITTTSWRERLLSAPSEERRSIILEAFAQTLRDVGGYSFVAETPILRPSIDRHIYSLVYATRHRAGVKEFRDAQQKTIEEQEIVRDGVKMESRSGSQTELFSSAEMKPSAIAAFIEREAELAEQMLLALIGSSATDATAYGEIWPQVLSRRAITHAELNKLVAKLRRSKTILSDHWMPRQRVPTNASLLYRNPDMNVKTPAQENSSYTN</sequence>
<protein>
    <submittedName>
        <fullName evidence="1">Three-Cys-motif partner protein</fullName>
    </submittedName>
</protein>
<dbReference type="Proteomes" id="UP000199473">
    <property type="component" value="Unassembled WGS sequence"/>
</dbReference>
<name>A0A1I3YD69_9PROT</name>
<reference evidence="1 2" key="1">
    <citation type="submission" date="2016-10" db="EMBL/GenBank/DDBJ databases">
        <authorList>
            <person name="de Groot N.N."/>
        </authorList>
    </citation>
    <scope>NUCLEOTIDE SEQUENCE [LARGE SCALE GENOMIC DNA]</scope>
    <source>
        <strain evidence="1 2">DSM 19981</strain>
    </source>
</reference>
<gene>
    <name evidence="1" type="ORF">SAMN02745775_1011136</name>
</gene>
<evidence type="ECO:0000313" key="1">
    <source>
        <dbReference type="EMBL" id="SFK29126.1"/>
    </source>
</evidence>
<dbReference type="InterPro" id="IPR031009">
    <property type="entry name" value="Tcm_partner"/>
</dbReference>